<feature type="active site" description="Charge relay system" evidence="7 8">
    <location>
        <position position="301"/>
    </location>
</feature>
<evidence type="ECO:0000259" key="13">
    <source>
        <dbReference type="Pfam" id="PF00082"/>
    </source>
</evidence>
<evidence type="ECO:0000256" key="7">
    <source>
        <dbReference type="PIRSR" id="PIRSR615500-1"/>
    </source>
</evidence>
<evidence type="ECO:0000256" key="8">
    <source>
        <dbReference type="PROSITE-ProRule" id="PRU01240"/>
    </source>
</evidence>
<feature type="compositionally biased region" description="Polar residues" evidence="10">
    <location>
        <begin position="234"/>
        <end position="256"/>
    </location>
</feature>
<keyword evidence="11" id="KW-0812">Transmembrane</keyword>
<evidence type="ECO:0000256" key="2">
    <source>
        <dbReference type="ARBA" id="ARBA00022512"/>
    </source>
</evidence>
<dbReference type="Pfam" id="PF00082">
    <property type="entry name" value="Peptidase_S8"/>
    <property type="match status" value="1"/>
</dbReference>
<feature type="active site" description="Charge relay system" evidence="7 8">
    <location>
        <position position="730"/>
    </location>
</feature>
<dbReference type="SUPFAM" id="SSF52743">
    <property type="entry name" value="Subtilisin-like"/>
    <property type="match status" value="1"/>
</dbReference>
<dbReference type="GO" id="GO:0004252">
    <property type="term" value="F:serine-type endopeptidase activity"/>
    <property type="evidence" value="ECO:0007669"/>
    <property type="project" value="UniProtKB-UniRule"/>
</dbReference>
<keyword evidence="2" id="KW-0964">Secreted</keyword>
<dbReference type="InterPro" id="IPR023828">
    <property type="entry name" value="Peptidase_S8_Ser-AS"/>
</dbReference>
<feature type="compositionally biased region" description="Low complexity" evidence="10">
    <location>
        <begin position="188"/>
        <end position="228"/>
    </location>
</feature>
<dbReference type="EMBL" id="CP129674">
    <property type="protein sequence ID" value="XDS45126.1"/>
    <property type="molecule type" value="Genomic_DNA"/>
</dbReference>
<dbReference type="Gene3D" id="3.40.50.200">
    <property type="entry name" value="Peptidase S8/S53 domain"/>
    <property type="match status" value="2"/>
</dbReference>
<keyword evidence="6 8" id="KW-0720">Serine protease</keyword>
<keyword evidence="4 12" id="KW-0732">Signal</keyword>
<dbReference type="InterPro" id="IPR036852">
    <property type="entry name" value="Peptidase_S8/S53_dom_sf"/>
</dbReference>
<feature type="region of interest" description="Disordered" evidence="10">
    <location>
        <begin position="1377"/>
        <end position="1407"/>
    </location>
</feature>
<sequence>MKQSHRGRWGALVIAVAMLLPTVGTAAAHADTPQLGKVQVASQISRGSGTMPVFIQTTSKSALSVTTSKKPSAFEGNKELQNKAKDAAKDAKDTSNDVLSELKKLDPHEKTLYSTAYTVPGVAVYADAAALRKLAEQSDSVIKINPISFKKAADSSSADNSNADSSKDTQTANGATSESSPSTAGDTAKNQQSQPSASSNSASNNSSSAQPSAQASAKSSAQPSAAPSTEANKDSSSQQTPANSQNSEQSPAATTPNSSADNAAIANAEPKNANNDALVQSLKTWAQTGKTGKDTNVAIIDTGLDYTHADFGGAGTTQAYDTALASKNDPLTDPTLKGLLDTNKFKGGYDFAGTNYDPDNASMSTPTPDSNPIDGKGGHHGTHVAGTALGYGVTADNKTFKGDYSKLSEADLQSMEIGPGSAPQAGVYSLKVFGDNGGTTGLVGEALDWVGAQIAKGKSINIVSMSLGGTYGSDDDPDTAKVDALTDKGVLSVIAAGNEGDFTDVLGSPGSAKSALTVAASSSGRTLQDSITATAPSDVADTKLAGQYSANYSDLNNINVEGKVVKVTDPNNLAGCGTYSAADAAAVKGNIAWVQWDDNNLVCGSKKRFDNAQAAGAKAILFQSSKDIPDAGIAGNATLPGFQITPTGLAKIQPALNAGTLRVKLSSDQRLSIKVDYAAKYEDTMASFTSRGIHGSADGTVKPDVSAPGVGIVSASAGSGFKPEVMSGTSMATPLTAGIAALAHQAHPAWSARALKAQLMNTADHDVLSEDRSTAMGPLRVGTGRVDAYEAVNNEATVAAKTDPTAVTGEFGIVQVPRAGYSASKAFTVTNTANTPVTYSLSYQARVSTPGVDYKLDKDTITVPANGTADFTVTLSIPDQSALRHTRDSTQPVRNPVSADDDSNYVTDASGIVRLVPKDTANGTFSALRVALVSAPKPVSETSTSLEFSKGSTDGQLVVSGKGFANGSGATGYTSQIAPMQLAVQDPVDGYTTQDSARSLAAADIREVGVSSTAPQINDKSQGYLTFGIETDKTWSRLGNNFFPEIVLDSNGDGKADMLIGVNTLKNGALTDAVWVETTRLSDGEVIDKEPIVDSTVADSNVVLLPVKLSALGITKDSTTAPMNFYAQTESMFAESAEHAYLADTTDSATFDPLNPDLWFGTSGQNGSGSAVDADKAGTIPAHLKTPVAKDAGKSARAGQSARSEATAQPEALLLHLNGSVPVDKDATPVIDIQSIADRDTSELQHLVDVAKGLKESNYSPESWKQLAQALGVAEDVLADASSTNQQINDAYNALNTAINGLVKVSAKVDTSKLQALVNSLQSLKSKDYTSESWSAFEAAMKQAEQVLVDTNATQDQVNSAYAALLRAQQLLVQGSTSPAVDKSKDQSKDQSKASAASAKSNGNSGNLSRTGSVVTGVVFAAFVALVAGTTLLGVRRRNK</sequence>
<dbReference type="Pfam" id="PF07554">
    <property type="entry name" value="FIVAR"/>
    <property type="match status" value="2"/>
</dbReference>
<keyword evidence="3 8" id="KW-0645">Protease</keyword>
<dbReference type="InterPro" id="IPR023827">
    <property type="entry name" value="Peptidase_S8_Asp-AS"/>
</dbReference>
<dbReference type="PANTHER" id="PTHR43806">
    <property type="entry name" value="PEPTIDASE S8"/>
    <property type="match status" value="1"/>
</dbReference>
<dbReference type="PANTHER" id="PTHR43806:SF11">
    <property type="entry name" value="CEREVISIN-RELATED"/>
    <property type="match status" value="1"/>
</dbReference>
<organism evidence="15">
    <name type="scientific">Bifidobacterium aquikefiricola</name>
    <dbReference type="NCBI Taxonomy" id="3059038"/>
    <lineage>
        <taxon>Bacteria</taxon>
        <taxon>Bacillati</taxon>
        <taxon>Actinomycetota</taxon>
        <taxon>Actinomycetes</taxon>
        <taxon>Bifidobacteriales</taxon>
        <taxon>Bifidobacteriaceae</taxon>
        <taxon>Bifidobacterium</taxon>
    </lineage>
</organism>
<evidence type="ECO:0000313" key="15">
    <source>
        <dbReference type="EMBL" id="XDS45126.1"/>
    </source>
</evidence>
<feature type="domain" description="PA" evidence="14">
    <location>
        <begin position="560"/>
        <end position="631"/>
    </location>
</feature>
<dbReference type="KEGG" id="baqk:QN215_03105"/>
<evidence type="ECO:0000256" key="11">
    <source>
        <dbReference type="SAM" id="Phobius"/>
    </source>
</evidence>
<gene>
    <name evidence="15" type="ORF">QN215_03105</name>
</gene>
<evidence type="ECO:0000256" key="1">
    <source>
        <dbReference type="ARBA" id="ARBA00011073"/>
    </source>
</evidence>
<feature type="chain" id="PRO_5044200469" evidence="12">
    <location>
        <begin position="27"/>
        <end position="1440"/>
    </location>
</feature>
<protein>
    <submittedName>
        <fullName evidence="15">S8 family serine peptidase</fullName>
    </submittedName>
</protein>
<evidence type="ECO:0000256" key="3">
    <source>
        <dbReference type="ARBA" id="ARBA00022670"/>
    </source>
</evidence>
<feature type="compositionally biased region" description="Low complexity" evidence="10">
    <location>
        <begin position="154"/>
        <end position="164"/>
    </location>
</feature>
<proteinExistence type="inferred from homology"/>
<evidence type="ECO:0000256" key="10">
    <source>
        <dbReference type="SAM" id="MobiDB-lite"/>
    </source>
</evidence>
<evidence type="ECO:0000256" key="4">
    <source>
        <dbReference type="ARBA" id="ARBA00022729"/>
    </source>
</evidence>
<dbReference type="PRINTS" id="PR00723">
    <property type="entry name" value="SUBTILISIN"/>
</dbReference>
<dbReference type="InterPro" id="IPR050131">
    <property type="entry name" value="Peptidase_S8_subtilisin-like"/>
</dbReference>
<name>A0AB39U7Q7_9BIFI</name>
<feature type="active site" description="Charge relay system" evidence="7 8">
    <location>
        <position position="380"/>
    </location>
</feature>
<dbReference type="PROSITE" id="PS51892">
    <property type="entry name" value="SUBTILASE"/>
    <property type="match status" value="1"/>
</dbReference>
<dbReference type="GO" id="GO:0006508">
    <property type="term" value="P:proteolysis"/>
    <property type="evidence" value="ECO:0007669"/>
    <property type="project" value="UniProtKB-KW"/>
</dbReference>
<accession>A0AB39U7Q7</accession>
<evidence type="ECO:0000256" key="5">
    <source>
        <dbReference type="ARBA" id="ARBA00022801"/>
    </source>
</evidence>
<dbReference type="Pfam" id="PF02225">
    <property type="entry name" value="PA"/>
    <property type="match status" value="1"/>
</dbReference>
<dbReference type="PROSITE" id="PS00137">
    <property type="entry name" value="SUBTILASE_HIS"/>
    <property type="match status" value="1"/>
</dbReference>
<dbReference type="InterPro" id="IPR000209">
    <property type="entry name" value="Peptidase_S8/S53_dom"/>
</dbReference>
<evidence type="ECO:0000259" key="14">
    <source>
        <dbReference type="Pfam" id="PF02225"/>
    </source>
</evidence>
<keyword evidence="2" id="KW-0134">Cell wall</keyword>
<dbReference type="CDD" id="cd07474">
    <property type="entry name" value="Peptidases_S8_subtilisin_Vpr-like"/>
    <property type="match status" value="1"/>
</dbReference>
<dbReference type="InterPro" id="IPR034213">
    <property type="entry name" value="S8_Vpr-like"/>
</dbReference>
<feature type="region of interest" description="Disordered" evidence="10">
    <location>
        <begin position="151"/>
        <end position="260"/>
    </location>
</feature>
<reference evidence="15" key="1">
    <citation type="submission" date="2023-07" db="EMBL/GenBank/DDBJ databases">
        <title>Bifidobacterium aquikefiriaerophilum sp. nov. and Bifidobacterium eccum sp. nov., isolated from water kefir.</title>
        <authorList>
            <person name="Breselge S."/>
            <person name="Bellassi P."/>
            <person name="Barcenilla C."/>
            <person name="Alvarez-Ordonez A."/>
            <person name="Morelli L."/>
            <person name="Cotter P.D."/>
        </authorList>
    </citation>
    <scope>NUCLEOTIDE SEQUENCE</scope>
    <source>
        <strain evidence="15">WK041_4_12</strain>
    </source>
</reference>
<dbReference type="PROSITE" id="PS00138">
    <property type="entry name" value="SUBTILASE_SER"/>
    <property type="match status" value="1"/>
</dbReference>
<dbReference type="Gene3D" id="1.20.1270.70">
    <property type="entry name" value="Designed single chain three-helix bundle"/>
    <property type="match status" value="2"/>
</dbReference>
<dbReference type="InterPro" id="IPR022398">
    <property type="entry name" value="Peptidase_S8_His-AS"/>
</dbReference>
<dbReference type="RefSeq" id="WP_369344663.1">
    <property type="nucleotide sequence ID" value="NZ_CP129674.1"/>
</dbReference>
<feature type="domain" description="Peptidase S8/S53" evidence="13">
    <location>
        <begin position="292"/>
        <end position="770"/>
    </location>
</feature>
<feature type="signal peptide" evidence="12">
    <location>
        <begin position="1"/>
        <end position="26"/>
    </location>
</feature>
<keyword evidence="5 8" id="KW-0378">Hydrolase</keyword>
<feature type="compositionally biased region" description="Basic and acidic residues" evidence="10">
    <location>
        <begin position="1382"/>
        <end position="1392"/>
    </location>
</feature>
<feature type="transmembrane region" description="Helical" evidence="11">
    <location>
        <begin position="1414"/>
        <end position="1435"/>
    </location>
</feature>
<keyword evidence="11" id="KW-0472">Membrane</keyword>
<keyword evidence="11" id="KW-1133">Transmembrane helix</keyword>
<feature type="compositionally biased region" description="Polar residues" evidence="10">
    <location>
        <begin position="169"/>
        <end position="185"/>
    </location>
</feature>
<feature type="region of interest" description="Disordered" evidence="10">
    <location>
        <begin position="1187"/>
        <end position="1207"/>
    </location>
</feature>
<dbReference type="InterPro" id="IPR015500">
    <property type="entry name" value="Peptidase_S8_subtilisin-rel"/>
</dbReference>
<comment type="similarity">
    <text evidence="1 8 9">Belongs to the peptidase S8 family.</text>
</comment>
<dbReference type="InterPro" id="IPR003137">
    <property type="entry name" value="PA_domain"/>
</dbReference>
<evidence type="ECO:0000256" key="12">
    <source>
        <dbReference type="SAM" id="SignalP"/>
    </source>
</evidence>
<evidence type="ECO:0000256" key="6">
    <source>
        <dbReference type="ARBA" id="ARBA00022825"/>
    </source>
</evidence>
<dbReference type="PROSITE" id="PS00136">
    <property type="entry name" value="SUBTILASE_ASP"/>
    <property type="match status" value="1"/>
</dbReference>
<evidence type="ECO:0000256" key="9">
    <source>
        <dbReference type="RuleBase" id="RU003355"/>
    </source>
</evidence>